<dbReference type="AlphaFoldDB" id="A0A2S4V9X6"/>
<name>A0A2S4V9X6_9BASI</name>
<dbReference type="VEuPathDB" id="FungiDB:PSTT_09135"/>
<accession>A0A2S4V9X6</accession>
<comment type="caution">
    <text evidence="1">The sequence shown here is derived from an EMBL/GenBank/DDBJ whole genome shotgun (WGS) entry which is preliminary data.</text>
</comment>
<organism evidence="1 2">
    <name type="scientific">Puccinia striiformis</name>
    <dbReference type="NCBI Taxonomy" id="27350"/>
    <lineage>
        <taxon>Eukaryota</taxon>
        <taxon>Fungi</taxon>
        <taxon>Dikarya</taxon>
        <taxon>Basidiomycota</taxon>
        <taxon>Pucciniomycotina</taxon>
        <taxon>Pucciniomycetes</taxon>
        <taxon>Pucciniales</taxon>
        <taxon>Pucciniaceae</taxon>
        <taxon>Puccinia</taxon>
    </lineage>
</organism>
<proteinExistence type="predicted"/>
<keyword evidence="2" id="KW-1185">Reference proteome</keyword>
<dbReference type="Proteomes" id="UP000239156">
    <property type="component" value="Unassembled WGS sequence"/>
</dbReference>
<sequence>MIPLQYHVEAAGVEAQNKDDLP</sequence>
<reference evidence="1" key="1">
    <citation type="submission" date="2017-12" db="EMBL/GenBank/DDBJ databases">
        <title>Gene loss provides genomic basis for host adaptation in cereal stripe rust fungi.</title>
        <authorList>
            <person name="Xia C."/>
        </authorList>
    </citation>
    <scope>NUCLEOTIDE SEQUENCE [LARGE SCALE GENOMIC DNA]</scope>
    <source>
        <strain evidence="1">93-210</strain>
    </source>
</reference>
<evidence type="ECO:0000313" key="2">
    <source>
        <dbReference type="Proteomes" id="UP000239156"/>
    </source>
</evidence>
<protein>
    <submittedName>
        <fullName evidence="1">Uncharacterized protein</fullName>
    </submittedName>
</protein>
<evidence type="ECO:0000313" key="1">
    <source>
        <dbReference type="EMBL" id="POW06265.1"/>
    </source>
</evidence>
<dbReference type="EMBL" id="PKSL01000088">
    <property type="protein sequence ID" value="POW06265.1"/>
    <property type="molecule type" value="Genomic_DNA"/>
</dbReference>
<gene>
    <name evidence="1" type="ORF">PSTT_09135</name>
</gene>